<accession>A0A1I1AQX4</accession>
<evidence type="ECO:0000313" key="1">
    <source>
        <dbReference type="EMBL" id="SFB40435.1"/>
    </source>
</evidence>
<dbReference type="EMBL" id="FOKK01000009">
    <property type="protein sequence ID" value="SFB40435.1"/>
    <property type="molecule type" value="Genomic_DNA"/>
</dbReference>
<sequence length="69" mass="8229">MDKRSFLNYYKTILEKVSFDKKLLEKEYKKAKRLLEGPEAKDLDYWVNSNGLAHKIGTFSMNRKSERIN</sequence>
<dbReference type="RefSeq" id="WP_092898054.1">
    <property type="nucleotide sequence ID" value="NZ_FOKK01000009.1"/>
</dbReference>
<gene>
    <name evidence="1" type="ORF">SAMN04489723_10954</name>
</gene>
<evidence type="ECO:0000313" key="2">
    <source>
        <dbReference type="Proteomes" id="UP000198790"/>
    </source>
</evidence>
<organism evidence="1 2">
    <name type="scientific">Algoriphagus aquimarinus</name>
    <dbReference type="NCBI Taxonomy" id="237018"/>
    <lineage>
        <taxon>Bacteria</taxon>
        <taxon>Pseudomonadati</taxon>
        <taxon>Bacteroidota</taxon>
        <taxon>Cytophagia</taxon>
        <taxon>Cytophagales</taxon>
        <taxon>Cyclobacteriaceae</taxon>
        <taxon>Algoriphagus</taxon>
    </lineage>
</organism>
<dbReference type="Proteomes" id="UP000198790">
    <property type="component" value="Unassembled WGS sequence"/>
</dbReference>
<protein>
    <submittedName>
        <fullName evidence="1">Uncharacterized protein</fullName>
    </submittedName>
</protein>
<proteinExistence type="predicted"/>
<dbReference type="STRING" id="237018.SAMN04489723_10954"/>
<name>A0A1I1AQX4_9BACT</name>
<dbReference type="AlphaFoldDB" id="A0A1I1AQX4"/>
<keyword evidence="2" id="KW-1185">Reference proteome</keyword>
<reference evidence="1 2" key="1">
    <citation type="submission" date="2016-10" db="EMBL/GenBank/DDBJ databases">
        <authorList>
            <person name="de Groot N.N."/>
        </authorList>
    </citation>
    <scope>NUCLEOTIDE SEQUENCE [LARGE SCALE GENOMIC DNA]</scope>
    <source>
        <strain evidence="1 2">DSM 23399</strain>
    </source>
</reference>
<dbReference type="OrthoDB" id="840060at2"/>